<protein>
    <recommendedName>
        <fullName evidence="9">Leucine--tRNA ligase</fullName>
        <ecNumber evidence="9">6.1.1.4</ecNumber>
    </recommendedName>
    <alternativeName>
        <fullName evidence="9">Leucyl-tRNA synthetase</fullName>
        <shortName evidence="9">LeuRS</shortName>
    </alternativeName>
</protein>
<evidence type="ECO:0000259" key="14">
    <source>
        <dbReference type="Pfam" id="PF13603"/>
    </source>
</evidence>
<dbReference type="CDD" id="cd00812">
    <property type="entry name" value="LeuRS_core"/>
    <property type="match status" value="1"/>
</dbReference>
<dbReference type="Pfam" id="PF13603">
    <property type="entry name" value="tRNA-synt_1_2"/>
    <property type="match status" value="1"/>
</dbReference>
<proteinExistence type="inferred from homology"/>
<dbReference type="EMBL" id="QDKQ01000038">
    <property type="protein sequence ID" value="PVM89906.1"/>
    <property type="molecule type" value="Genomic_DNA"/>
</dbReference>
<evidence type="ECO:0000256" key="10">
    <source>
        <dbReference type="RuleBase" id="RU363035"/>
    </source>
</evidence>
<dbReference type="InterPro" id="IPR014729">
    <property type="entry name" value="Rossmann-like_a/b/a_fold"/>
</dbReference>
<dbReference type="GO" id="GO:0005524">
    <property type="term" value="F:ATP binding"/>
    <property type="evidence" value="ECO:0007669"/>
    <property type="project" value="UniProtKB-UniRule"/>
</dbReference>
<dbReference type="InterPro" id="IPR009080">
    <property type="entry name" value="tRNAsynth_Ia_anticodon-bd"/>
</dbReference>
<dbReference type="SUPFAM" id="SSF52374">
    <property type="entry name" value="Nucleotidylyl transferase"/>
    <property type="match status" value="1"/>
</dbReference>
<evidence type="ECO:0000259" key="11">
    <source>
        <dbReference type="Pfam" id="PF00133"/>
    </source>
</evidence>
<dbReference type="CDD" id="cd07958">
    <property type="entry name" value="Anticodon_Ia_Leu_BEm"/>
    <property type="match status" value="1"/>
</dbReference>
<dbReference type="Pfam" id="PF08264">
    <property type="entry name" value="Anticodon_1"/>
    <property type="match status" value="1"/>
</dbReference>
<dbReference type="SUPFAM" id="SSF47323">
    <property type="entry name" value="Anticodon-binding domain of a subclass of class I aminoacyl-tRNA synthetases"/>
    <property type="match status" value="1"/>
</dbReference>
<dbReference type="GO" id="GO:0005829">
    <property type="term" value="C:cytosol"/>
    <property type="evidence" value="ECO:0007669"/>
    <property type="project" value="TreeGrafter"/>
</dbReference>
<evidence type="ECO:0000256" key="1">
    <source>
        <dbReference type="ARBA" id="ARBA00005594"/>
    </source>
</evidence>
<dbReference type="GO" id="GO:0002161">
    <property type="term" value="F:aminoacyl-tRNA deacylase activity"/>
    <property type="evidence" value="ECO:0007669"/>
    <property type="project" value="InterPro"/>
</dbReference>
<organism evidence="15 16">
    <name type="scientific">Caulobacter endophyticus</name>
    <dbReference type="NCBI Taxonomy" id="2172652"/>
    <lineage>
        <taxon>Bacteria</taxon>
        <taxon>Pseudomonadati</taxon>
        <taxon>Pseudomonadota</taxon>
        <taxon>Alphaproteobacteria</taxon>
        <taxon>Caulobacterales</taxon>
        <taxon>Caulobacteraceae</taxon>
        <taxon>Caulobacter</taxon>
    </lineage>
</organism>
<comment type="caution">
    <text evidence="15">The sequence shown here is derived from an EMBL/GenBank/DDBJ whole genome shotgun (WGS) entry which is preliminary data.</text>
</comment>
<dbReference type="Pfam" id="PF09334">
    <property type="entry name" value="tRNA-synt_1g"/>
    <property type="match status" value="1"/>
</dbReference>
<evidence type="ECO:0000313" key="15">
    <source>
        <dbReference type="EMBL" id="PVM89906.1"/>
    </source>
</evidence>
<dbReference type="PANTHER" id="PTHR43740:SF2">
    <property type="entry name" value="LEUCINE--TRNA LIGASE, MITOCHONDRIAL"/>
    <property type="match status" value="1"/>
</dbReference>
<dbReference type="PRINTS" id="PR00985">
    <property type="entry name" value="TRNASYNTHLEU"/>
</dbReference>
<dbReference type="InterPro" id="IPR002300">
    <property type="entry name" value="aa-tRNA-synth_Ia"/>
</dbReference>
<name>A0A2T9K1R1_9CAUL</name>
<keyword evidence="16" id="KW-1185">Reference proteome</keyword>
<evidence type="ECO:0000256" key="3">
    <source>
        <dbReference type="ARBA" id="ARBA00022598"/>
    </source>
</evidence>
<comment type="similarity">
    <text evidence="1 9 10">Belongs to the class-I aminoacyl-tRNA synthetase family.</text>
</comment>
<evidence type="ECO:0000256" key="6">
    <source>
        <dbReference type="ARBA" id="ARBA00022917"/>
    </source>
</evidence>
<comment type="subcellular location">
    <subcellularLocation>
        <location evidence="9">Cytoplasm</location>
    </subcellularLocation>
</comment>
<dbReference type="InterPro" id="IPR009008">
    <property type="entry name" value="Val/Leu/Ile-tRNA-synth_edit"/>
</dbReference>
<accession>A0A2T9K1R1</accession>
<keyword evidence="4 9" id="KW-0547">Nucleotide-binding</keyword>
<gene>
    <name evidence="9" type="primary">leuS</name>
    <name evidence="15" type="ORF">DDF67_11535</name>
</gene>
<feature type="domain" description="Aminoacyl-tRNA synthetase class Ia" evidence="11">
    <location>
        <begin position="622"/>
        <end position="665"/>
    </location>
</feature>
<evidence type="ECO:0000256" key="5">
    <source>
        <dbReference type="ARBA" id="ARBA00022840"/>
    </source>
</evidence>
<dbReference type="SUPFAM" id="SSF50677">
    <property type="entry name" value="ValRS/IleRS/LeuRS editing domain"/>
    <property type="match status" value="1"/>
</dbReference>
<dbReference type="InterPro" id="IPR013155">
    <property type="entry name" value="M/V/L/I-tRNA-synth_anticd-bd"/>
</dbReference>
<dbReference type="PANTHER" id="PTHR43740">
    <property type="entry name" value="LEUCYL-TRNA SYNTHETASE"/>
    <property type="match status" value="1"/>
</dbReference>
<comment type="catalytic activity">
    <reaction evidence="8 9">
        <text>tRNA(Leu) + L-leucine + ATP = L-leucyl-tRNA(Leu) + AMP + diphosphate</text>
        <dbReference type="Rhea" id="RHEA:11688"/>
        <dbReference type="Rhea" id="RHEA-COMP:9613"/>
        <dbReference type="Rhea" id="RHEA-COMP:9622"/>
        <dbReference type="ChEBI" id="CHEBI:30616"/>
        <dbReference type="ChEBI" id="CHEBI:33019"/>
        <dbReference type="ChEBI" id="CHEBI:57427"/>
        <dbReference type="ChEBI" id="CHEBI:78442"/>
        <dbReference type="ChEBI" id="CHEBI:78494"/>
        <dbReference type="ChEBI" id="CHEBI:456215"/>
        <dbReference type="EC" id="6.1.1.4"/>
    </reaction>
</comment>
<dbReference type="EC" id="6.1.1.4" evidence="9"/>
<dbReference type="Gene3D" id="3.40.50.620">
    <property type="entry name" value="HUPs"/>
    <property type="match status" value="2"/>
</dbReference>
<feature type="domain" description="Leucyl-tRNA synthetase editing" evidence="14">
    <location>
        <begin position="221"/>
        <end position="409"/>
    </location>
</feature>
<dbReference type="FunFam" id="3.40.50.620:FF:000056">
    <property type="entry name" value="Leucine--tRNA ligase"/>
    <property type="match status" value="1"/>
</dbReference>
<dbReference type="Proteomes" id="UP000245073">
    <property type="component" value="Unassembled WGS sequence"/>
</dbReference>
<feature type="domain" description="Methionyl/Leucyl tRNA synthetase" evidence="13">
    <location>
        <begin position="37"/>
        <end position="171"/>
    </location>
</feature>
<feature type="domain" description="Methionyl/Valyl/Leucyl/Isoleucyl-tRNA synthetase anticodon-binding" evidence="12">
    <location>
        <begin position="705"/>
        <end position="831"/>
    </location>
</feature>
<keyword evidence="3 9" id="KW-0436">Ligase</keyword>
<keyword evidence="6 9" id="KW-0648">Protein biosynthesis</keyword>
<dbReference type="GO" id="GO:0006429">
    <property type="term" value="P:leucyl-tRNA aminoacylation"/>
    <property type="evidence" value="ECO:0007669"/>
    <property type="project" value="UniProtKB-UniRule"/>
</dbReference>
<evidence type="ECO:0000259" key="12">
    <source>
        <dbReference type="Pfam" id="PF08264"/>
    </source>
</evidence>
<feature type="binding site" evidence="9">
    <location>
        <position position="628"/>
    </location>
    <ligand>
        <name>ATP</name>
        <dbReference type="ChEBI" id="CHEBI:30616"/>
    </ligand>
</feature>
<feature type="short sequence motif" description="'HIGH' region" evidence="9">
    <location>
        <begin position="42"/>
        <end position="52"/>
    </location>
</feature>
<keyword evidence="7 9" id="KW-0030">Aminoacyl-tRNA synthetase</keyword>
<dbReference type="AlphaFoldDB" id="A0A2T9K1R1"/>
<feature type="domain" description="Aminoacyl-tRNA synthetase class Ia" evidence="11">
    <location>
        <begin position="425"/>
        <end position="584"/>
    </location>
</feature>
<dbReference type="GO" id="GO:0004823">
    <property type="term" value="F:leucine-tRNA ligase activity"/>
    <property type="evidence" value="ECO:0007669"/>
    <property type="project" value="UniProtKB-UniRule"/>
</dbReference>
<evidence type="ECO:0000256" key="2">
    <source>
        <dbReference type="ARBA" id="ARBA00022490"/>
    </source>
</evidence>
<dbReference type="FunFam" id="3.40.50.620:FF:000003">
    <property type="entry name" value="Leucine--tRNA ligase"/>
    <property type="match status" value="1"/>
</dbReference>
<keyword evidence="5 9" id="KW-0067">ATP-binding</keyword>
<feature type="short sequence motif" description="'KMSKS' region" evidence="9">
    <location>
        <begin position="625"/>
        <end position="629"/>
    </location>
</feature>
<dbReference type="HAMAP" id="MF_00049_B">
    <property type="entry name" value="Leu_tRNA_synth_B"/>
    <property type="match status" value="1"/>
</dbReference>
<dbReference type="InterPro" id="IPR001412">
    <property type="entry name" value="aa-tRNA-synth_I_CS"/>
</dbReference>
<dbReference type="Pfam" id="PF00133">
    <property type="entry name" value="tRNA-synt_1"/>
    <property type="match status" value="2"/>
</dbReference>
<evidence type="ECO:0000313" key="16">
    <source>
        <dbReference type="Proteomes" id="UP000245073"/>
    </source>
</evidence>
<dbReference type="InterPro" id="IPR015413">
    <property type="entry name" value="Methionyl/Leucyl_tRNA_Synth"/>
</dbReference>
<dbReference type="OrthoDB" id="9810365at2"/>
<sequence>MARYNPKDTEPKWRAAWANANTFLTPIAPDARPKYYVLEMFPYPSGRIHMGHVRNYAMGDVVARYKRAQGFNVLHPMGWDAFGMPAENAAMERGVHPKGWTYDNIAAMREQLKALGLSVDWSREFATCDPEYYGKQQAWFLRLLKRGLVYRKEASVNWDPVDMTVLANEQVIDGKGWRSGAVVEKRKLTQWFLRITDYADALIDGLKTLDRWPEKVRIMQENWIGRSTGLRFKFQFDGEAPDGLADGLEVYTTRPDTLFGASFVGIAPEHPLAEQLAVENPDLQAFIAECRKGGTSEADIEGAEKLGRDTGLRVKHPLDPSITLPVWIANFILMDYGTGAIFACPAHDQRDLDFARKYDLPVKPVVLPNGEDPATFTIGKDAYVGPGKIFNSEFLDGMEVEAAKTEAVARIEAAGQGQGATVYRLRDWGVSRQRYWGCPIPVIHCEACGPVGVPEDQLPVVLPEDVTFDPNKPGNPLVRHPTWKHVACPSCGASAERETDTLDTFVDSSWYFARFTDPTAAEPIDKACADHWMPVDQYIGGVEHAVLHLLYARFITKALKDEGLLSVDEPFAGLFTQGMVTHEAYKDEAGDWVEPSDVVITAEGNVRSARHAKTGAPIVIGDIEKMSKSKKNVVAPEDIFEAYGVDAARLFVMSDSPPERDVQWSNAGVEGSWRFTHRLWNEFDSQPAGDFAHDDADEAALALRKAAHKLIGFVTDSIEGFRFNSGVARLYEFLNALKAAPAVNGDGTPASQGVLAARAEALDILARLVAPFTPHLAEEAWARLGREGMAVDAPWPKADPALAADDERVLPIQINGKRRGEIKVKAGAPDDEVQKIALADPAVMAHLEGVTVRKVIVVKDRIVNIVAN</sequence>
<dbReference type="Gene3D" id="1.10.730.10">
    <property type="entry name" value="Isoleucyl-tRNA Synthetase, Domain 1"/>
    <property type="match status" value="2"/>
</dbReference>
<evidence type="ECO:0000256" key="8">
    <source>
        <dbReference type="ARBA" id="ARBA00047469"/>
    </source>
</evidence>
<evidence type="ECO:0000259" key="13">
    <source>
        <dbReference type="Pfam" id="PF09334"/>
    </source>
</evidence>
<evidence type="ECO:0000256" key="9">
    <source>
        <dbReference type="HAMAP-Rule" id="MF_00049"/>
    </source>
</evidence>
<keyword evidence="2 9" id="KW-0963">Cytoplasm</keyword>
<evidence type="ECO:0000256" key="7">
    <source>
        <dbReference type="ARBA" id="ARBA00023146"/>
    </source>
</evidence>
<dbReference type="Gene3D" id="3.10.20.590">
    <property type="match status" value="1"/>
</dbReference>
<dbReference type="InterPro" id="IPR025709">
    <property type="entry name" value="Leu_tRNA-synth_edit"/>
</dbReference>
<dbReference type="InterPro" id="IPR002302">
    <property type="entry name" value="Leu-tRNA-ligase"/>
</dbReference>
<evidence type="ECO:0000256" key="4">
    <source>
        <dbReference type="ARBA" id="ARBA00022741"/>
    </source>
</evidence>
<dbReference type="FunFam" id="1.10.730.10:FF:000002">
    <property type="entry name" value="Leucine--tRNA ligase"/>
    <property type="match status" value="1"/>
</dbReference>
<dbReference type="NCBIfam" id="TIGR00396">
    <property type="entry name" value="leuS_bact"/>
    <property type="match status" value="1"/>
</dbReference>
<reference evidence="15 16" key="1">
    <citation type="submission" date="2018-04" db="EMBL/GenBank/DDBJ databases">
        <title>The genome sequence of Caulobacter sp. 744.</title>
        <authorList>
            <person name="Gao J."/>
            <person name="Sun J."/>
        </authorList>
    </citation>
    <scope>NUCLEOTIDE SEQUENCE [LARGE SCALE GENOMIC DNA]</scope>
    <source>
        <strain evidence="15 16">774</strain>
    </source>
</reference>
<dbReference type="PROSITE" id="PS00178">
    <property type="entry name" value="AA_TRNA_LIGASE_I"/>
    <property type="match status" value="1"/>
</dbReference>
<dbReference type="RefSeq" id="WP_109101048.1">
    <property type="nucleotide sequence ID" value="NZ_QDKQ01000038.1"/>
</dbReference>
<dbReference type="Gene3D" id="2.20.28.290">
    <property type="match status" value="1"/>
</dbReference>